<reference evidence="4" key="1">
    <citation type="submission" date="2015-08" db="EMBL/GenBank/DDBJ databases">
        <title>Complete DNA Sequence of Pseudomonas syringae pv. actinidiae, the Causal Agent of Kiwifruit Canker Disease.</title>
        <authorList>
            <person name="Rikkerink E.H.A."/>
            <person name="Fineran P.C."/>
        </authorList>
    </citation>
    <scope>NUCLEOTIDE SEQUENCE</scope>
    <source>
        <strain evidence="4">DSM 13666</strain>
    </source>
</reference>
<dbReference type="OMA" id="AQEAFYA"/>
<comment type="cofactor">
    <cofactor evidence="2">
        <name>[2Fe-2S] cluster</name>
        <dbReference type="ChEBI" id="CHEBI:190135"/>
    </cofactor>
</comment>
<dbReference type="AlphaFoldDB" id="A0A0M0KM26"/>
<dbReference type="Pfam" id="PF02082">
    <property type="entry name" value="Rrf2"/>
    <property type="match status" value="1"/>
</dbReference>
<dbReference type="GO" id="GO:0003700">
    <property type="term" value="F:DNA-binding transcription factor activity"/>
    <property type="evidence" value="ECO:0007669"/>
    <property type="project" value="TreeGrafter"/>
</dbReference>
<dbReference type="InterPro" id="IPR036388">
    <property type="entry name" value="WH-like_DNA-bd_sf"/>
</dbReference>
<sequence length="146" mass="16533">MQLTSYTDYSLRLLLYLALQPKDKLSSVKQVATIYNISYNHLTKVTYELGKLGLIETIKGRNGGIRLAKAPEEINIGAVVKQTEDNLELVECFNHETNTCILNPVCRLKGVLHEALTAYLRVLEQYTLKDLLTNEDELQALLKLKP</sequence>
<organism evidence="4">
    <name type="scientific">Halalkalibacterium halodurans</name>
    <name type="common">Bacillus halodurans</name>
    <dbReference type="NCBI Taxonomy" id="86665"/>
    <lineage>
        <taxon>Bacteria</taxon>
        <taxon>Bacillati</taxon>
        <taxon>Bacillota</taxon>
        <taxon>Bacilli</taxon>
        <taxon>Bacillales</taxon>
        <taxon>Bacillaceae</taxon>
        <taxon>Halalkalibacterium (ex Joshi et al. 2022)</taxon>
    </lineage>
</organism>
<dbReference type="NCBIfam" id="TIGR00738">
    <property type="entry name" value="rrf2_super"/>
    <property type="match status" value="1"/>
</dbReference>
<dbReference type="SUPFAM" id="SSF46785">
    <property type="entry name" value="Winged helix' DNA-binding domain"/>
    <property type="match status" value="1"/>
</dbReference>
<evidence type="ECO:0000256" key="3">
    <source>
        <dbReference type="ARBA" id="ARBA00040173"/>
    </source>
</evidence>
<accession>A0A4Y7WU57</accession>
<dbReference type="InterPro" id="IPR030489">
    <property type="entry name" value="TR_Rrf2-type_CS"/>
</dbReference>
<dbReference type="GO" id="GO:0003677">
    <property type="term" value="F:DNA binding"/>
    <property type="evidence" value="ECO:0007669"/>
    <property type="project" value="UniProtKB-KW"/>
</dbReference>
<name>A0A0M0KM26_ALKHA</name>
<evidence type="ECO:0000256" key="2">
    <source>
        <dbReference type="ARBA" id="ARBA00034078"/>
    </source>
</evidence>
<gene>
    <name evidence="4" type="ORF">AMD02_14065</name>
</gene>
<proteinExistence type="predicted"/>
<dbReference type="Gene3D" id="1.10.10.10">
    <property type="entry name" value="Winged helix-like DNA-binding domain superfamily/Winged helix DNA-binding domain"/>
    <property type="match status" value="1"/>
</dbReference>
<dbReference type="PATRIC" id="fig|136160.3.peg.3269"/>
<evidence type="ECO:0000313" key="4">
    <source>
        <dbReference type="EMBL" id="KOO39850.1"/>
    </source>
</evidence>
<dbReference type="PANTHER" id="PTHR33221">
    <property type="entry name" value="WINGED HELIX-TURN-HELIX TRANSCRIPTIONAL REGULATOR, RRF2 FAMILY"/>
    <property type="match status" value="1"/>
</dbReference>
<accession>A0A0M0KM26</accession>
<dbReference type="InterPro" id="IPR036390">
    <property type="entry name" value="WH_DNA-bd_sf"/>
</dbReference>
<dbReference type="PROSITE" id="PS01332">
    <property type="entry name" value="HTH_RRF2_1"/>
    <property type="match status" value="1"/>
</dbReference>
<dbReference type="SMR" id="A0A0M0KM26"/>
<evidence type="ECO:0000256" key="1">
    <source>
        <dbReference type="ARBA" id="ARBA00023125"/>
    </source>
</evidence>
<dbReference type="EMBL" id="LILD01000001">
    <property type="protein sequence ID" value="KOO39850.1"/>
    <property type="molecule type" value="Genomic_DNA"/>
</dbReference>
<keyword evidence="1" id="KW-0238">DNA-binding</keyword>
<dbReference type="PROSITE" id="PS51197">
    <property type="entry name" value="HTH_RRF2_2"/>
    <property type="match status" value="1"/>
</dbReference>
<comment type="caution">
    <text evidence="4">The sequence shown here is derived from an EMBL/GenBank/DDBJ whole genome shotgun (WGS) entry which is preliminary data.</text>
</comment>
<protein>
    <recommendedName>
        <fullName evidence="3">HTH-type transcriptional regulator NsrR</fullName>
    </recommendedName>
</protein>
<dbReference type="RefSeq" id="WP_010897227.1">
    <property type="nucleotide sequence ID" value="NZ_CP040441.1"/>
</dbReference>
<dbReference type="InterPro" id="IPR000944">
    <property type="entry name" value="Tscrpt_reg_Rrf2"/>
</dbReference>
<dbReference type="GeneID" id="87596686"/>
<dbReference type="PANTHER" id="PTHR33221:SF4">
    <property type="entry name" value="HTH-TYPE TRANSCRIPTIONAL REPRESSOR NSRR"/>
    <property type="match status" value="1"/>
</dbReference>
<dbReference type="GO" id="GO:0005829">
    <property type="term" value="C:cytosol"/>
    <property type="evidence" value="ECO:0007669"/>
    <property type="project" value="TreeGrafter"/>
</dbReference>